<evidence type="ECO:0000256" key="1">
    <source>
        <dbReference type="SAM" id="MobiDB-lite"/>
    </source>
</evidence>
<evidence type="ECO:0000313" key="2">
    <source>
        <dbReference type="EMBL" id="KAK5982385.1"/>
    </source>
</evidence>
<dbReference type="EMBL" id="WIXE01005193">
    <property type="protein sequence ID" value="KAK5982385.1"/>
    <property type="molecule type" value="Genomic_DNA"/>
</dbReference>
<feature type="non-terminal residue" evidence="2">
    <location>
        <position position="114"/>
    </location>
</feature>
<proteinExistence type="predicted"/>
<accession>A0AAN8FW63</accession>
<gene>
    <name evidence="2" type="ORF">GCK32_006753</name>
</gene>
<dbReference type="AlphaFoldDB" id="A0AAN8FW63"/>
<protein>
    <submittedName>
        <fullName evidence="2">Uncharacterized protein</fullName>
    </submittedName>
</protein>
<dbReference type="Proteomes" id="UP001331761">
    <property type="component" value="Unassembled WGS sequence"/>
</dbReference>
<feature type="region of interest" description="Disordered" evidence="1">
    <location>
        <begin position="92"/>
        <end position="114"/>
    </location>
</feature>
<name>A0AAN8FW63_TRICO</name>
<feature type="compositionally biased region" description="Polar residues" evidence="1">
    <location>
        <begin position="98"/>
        <end position="108"/>
    </location>
</feature>
<reference evidence="2 3" key="1">
    <citation type="submission" date="2019-10" db="EMBL/GenBank/DDBJ databases">
        <title>Assembly and Annotation for the nematode Trichostrongylus colubriformis.</title>
        <authorList>
            <person name="Martin J."/>
        </authorList>
    </citation>
    <scope>NUCLEOTIDE SEQUENCE [LARGE SCALE GENOMIC DNA]</scope>
    <source>
        <strain evidence="2">G859</strain>
        <tissue evidence="2">Whole worm</tissue>
    </source>
</reference>
<evidence type="ECO:0000313" key="3">
    <source>
        <dbReference type="Proteomes" id="UP001331761"/>
    </source>
</evidence>
<organism evidence="2 3">
    <name type="scientific">Trichostrongylus colubriformis</name>
    <name type="common">Black scour worm</name>
    <dbReference type="NCBI Taxonomy" id="6319"/>
    <lineage>
        <taxon>Eukaryota</taxon>
        <taxon>Metazoa</taxon>
        <taxon>Ecdysozoa</taxon>
        <taxon>Nematoda</taxon>
        <taxon>Chromadorea</taxon>
        <taxon>Rhabditida</taxon>
        <taxon>Rhabditina</taxon>
        <taxon>Rhabditomorpha</taxon>
        <taxon>Strongyloidea</taxon>
        <taxon>Trichostrongylidae</taxon>
        <taxon>Trichostrongylus</taxon>
    </lineage>
</organism>
<sequence length="114" mass="13153">MRRLSWRPGRRIPFGCLSSLIKEPLKMFSCTKYFEVKNSLSSGVDEQSLKEFPSVEEMTADVLWIAVPNREDVQEGHFLKCRSTKFYMLGRGTDQHSHPSTRTTTSLPLAQRRC</sequence>
<comment type="caution">
    <text evidence="2">The sequence shown here is derived from an EMBL/GenBank/DDBJ whole genome shotgun (WGS) entry which is preliminary data.</text>
</comment>
<keyword evidence="3" id="KW-1185">Reference proteome</keyword>